<sequence>MDTLLPSGNIFRELQDIHDTGYFSAQPSLEDHWQQTRRIRVLHNNKMPRVDKYLAMETRNEFLHGTFLPPSSLLPPSFSLRLLLPSVLPACFFTVSSPPFRLLFRAVSKQGSLGLLLLASLGERVLTRN</sequence>
<evidence type="ECO:0000313" key="1">
    <source>
        <dbReference type="EMBL" id="KYQ59220.1"/>
    </source>
</evidence>
<dbReference type="EMBL" id="KQ982182">
    <property type="protein sequence ID" value="KYQ59220.1"/>
    <property type="molecule type" value="Genomic_DNA"/>
</dbReference>
<accession>A0A151XG15</accession>
<evidence type="ECO:0000313" key="2">
    <source>
        <dbReference type="Proteomes" id="UP000075809"/>
    </source>
</evidence>
<reference evidence="1 2" key="1">
    <citation type="submission" date="2015-09" db="EMBL/GenBank/DDBJ databases">
        <title>Trachymyrmex zeteki WGS genome.</title>
        <authorList>
            <person name="Nygaard S."/>
            <person name="Hu H."/>
            <person name="Boomsma J."/>
            <person name="Zhang G."/>
        </authorList>
    </citation>
    <scope>NUCLEOTIDE SEQUENCE [LARGE SCALE GENOMIC DNA]</scope>
    <source>
        <strain evidence="1">Tzet28-1</strain>
        <tissue evidence="1">Whole body</tissue>
    </source>
</reference>
<dbReference type="AlphaFoldDB" id="A0A151XG15"/>
<name>A0A151XG15_9HYME</name>
<dbReference type="STRING" id="64791.A0A151XG15"/>
<gene>
    <name evidence="1" type="ORF">ALC60_01806</name>
</gene>
<protein>
    <submittedName>
        <fullName evidence="1">Krueppel-like factor 7</fullName>
    </submittedName>
</protein>
<organism evidence="1 2">
    <name type="scientific">Mycetomoellerius zeteki</name>
    <dbReference type="NCBI Taxonomy" id="64791"/>
    <lineage>
        <taxon>Eukaryota</taxon>
        <taxon>Metazoa</taxon>
        <taxon>Ecdysozoa</taxon>
        <taxon>Arthropoda</taxon>
        <taxon>Hexapoda</taxon>
        <taxon>Insecta</taxon>
        <taxon>Pterygota</taxon>
        <taxon>Neoptera</taxon>
        <taxon>Endopterygota</taxon>
        <taxon>Hymenoptera</taxon>
        <taxon>Apocrita</taxon>
        <taxon>Aculeata</taxon>
        <taxon>Formicoidea</taxon>
        <taxon>Formicidae</taxon>
        <taxon>Myrmicinae</taxon>
        <taxon>Mycetomoellerius</taxon>
    </lineage>
</organism>
<keyword evidence="2" id="KW-1185">Reference proteome</keyword>
<dbReference type="Proteomes" id="UP000075809">
    <property type="component" value="Unassembled WGS sequence"/>
</dbReference>
<proteinExistence type="predicted"/>
<dbReference type="CDD" id="cd21973">
    <property type="entry name" value="KLF6_7_N-like"/>
    <property type="match status" value="1"/>
</dbReference>